<organism evidence="1 2">
    <name type="scientific">Hymenobacter glacieicola</name>
    <dbReference type="NCBI Taxonomy" id="1562124"/>
    <lineage>
        <taxon>Bacteria</taxon>
        <taxon>Pseudomonadati</taxon>
        <taxon>Bacteroidota</taxon>
        <taxon>Cytophagia</taxon>
        <taxon>Cytophagales</taxon>
        <taxon>Hymenobacteraceae</taxon>
        <taxon>Hymenobacter</taxon>
    </lineage>
</organism>
<keyword evidence="2" id="KW-1185">Reference proteome</keyword>
<dbReference type="Proteomes" id="UP000601361">
    <property type="component" value="Unassembled WGS sequence"/>
</dbReference>
<sequence length="331" mass="37095">MSNPTAAASIGGFFEVELPIGPARPHARAWAALASGRACLAVLASQLQPSRVWVPFYICDSVLHALEQAQVSYSFYALTEELELEVPVELSDGEYILYVNYFGLKTSYTATLARRYGARLLLDLTQAFFEEPAPGLWGFNSARKFFGVPDGAYLYAPEPMPPVTLPSNQAISLTHLVERQAGRQTAAYAAYSQYEEQLSYAPQEMSAVSQSWLSWLDYAGIARKRQANFALYQQLLAPVLQSGAAREWLPLEAGTVPFSYPLRLTKPVEDRRQLFEQQIFVPWLWPEMRQRPGDFARERTFVDSVLALPLDHRYGPEHIARVAQAIVALLT</sequence>
<reference evidence="2" key="1">
    <citation type="journal article" date="2019" name="Int. J. Syst. Evol. Microbiol.">
        <title>The Global Catalogue of Microorganisms (GCM) 10K type strain sequencing project: providing services to taxonomists for standard genome sequencing and annotation.</title>
        <authorList>
            <consortium name="The Broad Institute Genomics Platform"/>
            <consortium name="The Broad Institute Genome Sequencing Center for Infectious Disease"/>
            <person name="Wu L."/>
            <person name="Ma J."/>
        </authorList>
    </citation>
    <scope>NUCLEOTIDE SEQUENCE [LARGE SCALE GENOMIC DNA]</scope>
    <source>
        <strain evidence="2">CGMCC 1.12990</strain>
    </source>
</reference>
<dbReference type="SUPFAM" id="SSF53383">
    <property type="entry name" value="PLP-dependent transferases"/>
    <property type="match status" value="1"/>
</dbReference>
<evidence type="ECO:0000313" key="2">
    <source>
        <dbReference type="Proteomes" id="UP000601361"/>
    </source>
</evidence>
<dbReference type="InterPro" id="IPR015424">
    <property type="entry name" value="PyrdxlP-dep_Trfase"/>
</dbReference>
<gene>
    <name evidence="1" type="ORF">GCM10011378_32200</name>
</gene>
<dbReference type="EMBL" id="BMGS01000008">
    <property type="protein sequence ID" value="GGG53478.1"/>
    <property type="molecule type" value="Genomic_DNA"/>
</dbReference>
<dbReference type="RefSeq" id="WP_188558881.1">
    <property type="nucleotide sequence ID" value="NZ_BMGS01000008.1"/>
</dbReference>
<name>A0ABQ1X0Y2_9BACT</name>
<proteinExistence type="predicted"/>
<protein>
    <recommendedName>
        <fullName evidence="3">DegT/DnrJ/EryC1/StrS aminotransferase family protein</fullName>
    </recommendedName>
</protein>
<accession>A0ABQ1X0Y2</accession>
<comment type="caution">
    <text evidence="1">The sequence shown here is derived from an EMBL/GenBank/DDBJ whole genome shotgun (WGS) entry which is preliminary data.</text>
</comment>
<evidence type="ECO:0000313" key="1">
    <source>
        <dbReference type="EMBL" id="GGG53478.1"/>
    </source>
</evidence>
<evidence type="ECO:0008006" key="3">
    <source>
        <dbReference type="Google" id="ProtNLM"/>
    </source>
</evidence>